<keyword evidence="2" id="KW-1185">Reference proteome</keyword>
<reference evidence="1 2" key="1">
    <citation type="submission" date="2017-09" db="EMBL/GenBank/DDBJ databases">
        <authorList>
            <person name="Ehlers B."/>
            <person name="Leendertz F.H."/>
        </authorList>
    </citation>
    <scope>NUCLEOTIDE SEQUENCE [LARGE SCALE GENOMIC DNA]</scope>
    <source>
        <strain evidence="1 2">DSM 46844</strain>
    </source>
</reference>
<evidence type="ECO:0000313" key="1">
    <source>
        <dbReference type="EMBL" id="SNX97263.1"/>
    </source>
</evidence>
<organism evidence="1 2">
    <name type="scientific">Geodermatophilus sabuli</name>
    <dbReference type="NCBI Taxonomy" id="1564158"/>
    <lineage>
        <taxon>Bacteria</taxon>
        <taxon>Bacillati</taxon>
        <taxon>Actinomycetota</taxon>
        <taxon>Actinomycetes</taxon>
        <taxon>Geodermatophilales</taxon>
        <taxon>Geodermatophilaceae</taxon>
        <taxon>Geodermatophilus</taxon>
    </lineage>
</organism>
<accession>A0A285EEH6</accession>
<evidence type="ECO:0000313" key="2">
    <source>
        <dbReference type="Proteomes" id="UP000219514"/>
    </source>
</evidence>
<dbReference type="RefSeq" id="WP_097207231.1">
    <property type="nucleotide sequence ID" value="NZ_JACHXB010000002.1"/>
</dbReference>
<dbReference type="Pfam" id="PF05988">
    <property type="entry name" value="DUF899"/>
    <property type="match status" value="1"/>
</dbReference>
<dbReference type="Proteomes" id="UP000219514">
    <property type="component" value="Unassembled WGS sequence"/>
</dbReference>
<dbReference type="AlphaFoldDB" id="A0A285EEH6"/>
<dbReference type="EMBL" id="OBDO01000006">
    <property type="protein sequence ID" value="SNX97263.1"/>
    <property type="molecule type" value="Genomic_DNA"/>
</dbReference>
<name>A0A285EEH6_9ACTN</name>
<protein>
    <submittedName>
        <fullName evidence="1">Predicted dithiol-disulfide oxidoreductase, DUF899 family</fullName>
    </submittedName>
</protein>
<proteinExistence type="predicted"/>
<dbReference type="OrthoDB" id="4721017at2"/>
<dbReference type="InterPro" id="IPR010296">
    <property type="entry name" value="DUF899_thioredox"/>
</dbReference>
<gene>
    <name evidence="1" type="ORF">SAMN06893097_106213</name>
</gene>
<sequence>MTDAPSRTHEDLGLPEVVSPAEWRASFETLLTKEKALTAARDEMSAARRRMPMMRVDTGYRFVGPAGEVGLVDLFEGRRQLIVYRFFYAPDVEGWPEGACSGCSMFADSVTHPAHLNARDTTLAFVSAAPQERIATYRDRMGWRVPWYTLIGNDFSRDFDVEEYFGLNVFIRDDDAVFRTYFVNGRGVETIGSAFTFLDLTPLGRQEHWEDSPADRSQGDPYVWWRRHDEYDRS</sequence>